<feature type="compositionally biased region" description="Polar residues" evidence="3">
    <location>
        <begin position="9"/>
        <end position="22"/>
    </location>
</feature>
<keyword evidence="2" id="KW-0677">Repeat</keyword>
<sequence length="390" mass="43888">MAQREDGASTDNSSNNEAAPLTRSQIQQRLSVLGTNPFTLGMIYTTARLSALRISDLAALAEFHHLQHVHADQNALHTLAPLADLPMLLSIDASNNQLTEVLDYEVAKCTPSNAWVGGGRWIGSLLRRACLDHNRITRIRSLDASHPFLQELHLAHNRIHDLSGVQHLRFLRVLDLSHNDLVSTEGLVPSMFESGDDAGLGLVALEKLLLAHNRLESINKVAYLPRLSHLDVSYNCLQKLDRLSPCARLQVLHASHNNISDINELNYLIPLSVLQQLSLHDNPVVTNELSSTFYRARVLRRLPQLAQLDKDMCSAKEKVKAMCMHGSEVGSRERVFNAYMPEQQFANFLPPLEFEDDQQLEAYLEQRQMRDTMPELQEPVDTDRDAHQIA</sequence>
<reference evidence="4" key="2">
    <citation type="journal article" date="2023" name="Microbiol Resour">
        <title>Decontamination and Annotation of the Draft Genome Sequence of the Oomycete Lagenidium giganteum ARSEF 373.</title>
        <authorList>
            <person name="Morgan W.R."/>
            <person name="Tartar A."/>
        </authorList>
    </citation>
    <scope>NUCLEOTIDE SEQUENCE</scope>
    <source>
        <strain evidence="4">ARSEF 373</strain>
    </source>
</reference>
<accession>A0AAV2ZA72</accession>
<dbReference type="Proteomes" id="UP001146120">
    <property type="component" value="Unassembled WGS sequence"/>
</dbReference>
<dbReference type="InterPro" id="IPR001611">
    <property type="entry name" value="Leu-rich_rpt"/>
</dbReference>
<name>A0AAV2ZA72_9STRA</name>
<dbReference type="Pfam" id="PF13855">
    <property type="entry name" value="LRR_8"/>
    <property type="match status" value="1"/>
</dbReference>
<keyword evidence="5" id="KW-1185">Reference proteome</keyword>
<dbReference type="EMBL" id="DAKRPA010000026">
    <property type="protein sequence ID" value="DBA02820.1"/>
    <property type="molecule type" value="Genomic_DNA"/>
</dbReference>
<feature type="region of interest" description="Disordered" evidence="3">
    <location>
        <begin position="1"/>
        <end position="22"/>
    </location>
</feature>
<evidence type="ECO:0000256" key="1">
    <source>
        <dbReference type="ARBA" id="ARBA00022614"/>
    </source>
</evidence>
<dbReference type="GO" id="GO:0005737">
    <property type="term" value="C:cytoplasm"/>
    <property type="evidence" value="ECO:0007669"/>
    <property type="project" value="TreeGrafter"/>
</dbReference>
<gene>
    <name evidence="4" type="ORF">N0F65_006610</name>
</gene>
<organism evidence="4 5">
    <name type="scientific">Lagenidium giganteum</name>
    <dbReference type="NCBI Taxonomy" id="4803"/>
    <lineage>
        <taxon>Eukaryota</taxon>
        <taxon>Sar</taxon>
        <taxon>Stramenopiles</taxon>
        <taxon>Oomycota</taxon>
        <taxon>Peronosporomycetes</taxon>
        <taxon>Pythiales</taxon>
        <taxon>Pythiaceae</taxon>
    </lineage>
</organism>
<dbReference type="Gene3D" id="3.80.10.10">
    <property type="entry name" value="Ribonuclease Inhibitor"/>
    <property type="match status" value="3"/>
</dbReference>
<evidence type="ECO:0000256" key="2">
    <source>
        <dbReference type="ARBA" id="ARBA00022737"/>
    </source>
</evidence>
<evidence type="ECO:0000313" key="4">
    <source>
        <dbReference type="EMBL" id="DBA02820.1"/>
    </source>
</evidence>
<dbReference type="InterPro" id="IPR025875">
    <property type="entry name" value="Leu-rich_rpt_4"/>
</dbReference>
<dbReference type="Pfam" id="PF12799">
    <property type="entry name" value="LRR_4"/>
    <property type="match status" value="1"/>
</dbReference>
<dbReference type="AlphaFoldDB" id="A0AAV2ZA72"/>
<feature type="compositionally biased region" description="Basic and acidic residues" evidence="3">
    <location>
        <begin position="381"/>
        <end position="390"/>
    </location>
</feature>
<comment type="caution">
    <text evidence="4">The sequence shown here is derived from an EMBL/GenBank/DDBJ whole genome shotgun (WGS) entry which is preliminary data.</text>
</comment>
<dbReference type="InterPro" id="IPR032675">
    <property type="entry name" value="LRR_dom_sf"/>
</dbReference>
<feature type="region of interest" description="Disordered" evidence="3">
    <location>
        <begin position="371"/>
        <end position="390"/>
    </location>
</feature>
<dbReference type="SMART" id="SM00369">
    <property type="entry name" value="LRR_TYP"/>
    <property type="match status" value="5"/>
</dbReference>
<reference evidence="4" key="1">
    <citation type="submission" date="2022-11" db="EMBL/GenBank/DDBJ databases">
        <authorList>
            <person name="Morgan W.R."/>
            <person name="Tartar A."/>
        </authorList>
    </citation>
    <scope>NUCLEOTIDE SEQUENCE</scope>
    <source>
        <strain evidence="4">ARSEF 373</strain>
    </source>
</reference>
<dbReference type="InterPro" id="IPR003591">
    <property type="entry name" value="Leu-rich_rpt_typical-subtyp"/>
</dbReference>
<dbReference type="PROSITE" id="PS51450">
    <property type="entry name" value="LRR"/>
    <property type="match status" value="5"/>
</dbReference>
<evidence type="ECO:0000256" key="3">
    <source>
        <dbReference type="SAM" id="MobiDB-lite"/>
    </source>
</evidence>
<keyword evidence="1" id="KW-0433">Leucine-rich repeat</keyword>
<dbReference type="SUPFAM" id="SSF52058">
    <property type="entry name" value="L domain-like"/>
    <property type="match status" value="1"/>
</dbReference>
<evidence type="ECO:0000313" key="5">
    <source>
        <dbReference type="Proteomes" id="UP001146120"/>
    </source>
</evidence>
<protein>
    <submittedName>
        <fullName evidence="4">Uncharacterized protein</fullName>
    </submittedName>
</protein>
<dbReference type="PANTHER" id="PTHR15454">
    <property type="entry name" value="NISCHARIN RELATED"/>
    <property type="match status" value="1"/>
</dbReference>
<proteinExistence type="predicted"/>